<dbReference type="PANTHER" id="PTHR36836">
    <property type="entry name" value="COLANIC ACID BIOSYNTHESIS PROTEIN WCAK"/>
    <property type="match status" value="1"/>
</dbReference>
<comment type="caution">
    <text evidence="2">The sequence shown here is derived from an EMBL/GenBank/DDBJ whole genome shotgun (WGS) entry which is preliminary data.</text>
</comment>
<evidence type="ECO:0000313" key="2">
    <source>
        <dbReference type="EMBL" id="ONU83084.1"/>
    </source>
</evidence>
<feature type="domain" description="Polysaccharide pyruvyl transferase" evidence="1">
    <location>
        <begin position="17"/>
        <end position="315"/>
    </location>
</feature>
<dbReference type="OrthoDB" id="3733126at2"/>
<dbReference type="AlphaFoldDB" id="A0A1V2X7E6"/>
<evidence type="ECO:0000313" key="3">
    <source>
        <dbReference type="Proteomes" id="UP000188543"/>
    </source>
</evidence>
<dbReference type="Pfam" id="PF04230">
    <property type="entry name" value="PS_pyruv_trans"/>
    <property type="match status" value="1"/>
</dbReference>
<dbReference type="GO" id="GO:0016740">
    <property type="term" value="F:transferase activity"/>
    <property type="evidence" value="ECO:0007669"/>
    <property type="project" value="UniProtKB-KW"/>
</dbReference>
<organism evidence="2 3">
    <name type="scientific">Burkholderia cenocepacia</name>
    <dbReference type="NCBI Taxonomy" id="95486"/>
    <lineage>
        <taxon>Bacteria</taxon>
        <taxon>Pseudomonadati</taxon>
        <taxon>Pseudomonadota</taxon>
        <taxon>Betaproteobacteria</taxon>
        <taxon>Burkholderiales</taxon>
        <taxon>Burkholderiaceae</taxon>
        <taxon>Burkholderia</taxon>
        <taxon>Burkholderia cepacia complex</taxon>
    </lineage>
</organism>
<dbReference type="InterPro" id="IPR007345">
    <property type="entry name" value="Polysacch_pyruvyl_Trfase"/>
</dbReference>
<name>A0A1V2X7E6_9BURK</name>
<dbReference type="EMBL" id="MUTJ01000064">
    <property type="protein sequence ID" value="ONU83084.1"/>
    <property type="molecule type" value="Genomic_DNA"/>
</dbReference>
<accession>A0A1V2X7E6</accession>
<proteinExistence type="predicted"/>
<dbReference type="Proteomes" id="UP000188543">
    <property type="component" value="Unassembled WGS sequence"/>
</dbReference>
<gene>
    <name evidence="2" type="ORF">A8E72_20565</name>
</gene>
<evidence type="ECO:0000259" key="1">
    <source>
        <dbReference type="Pfam" id="PF04230"/>
    </source>
</evidence>
<dbReference type="RefSeq" id="WP_012493029.1">
    <property type="nucleotide sequence ID" value="NZ_CADETK010000008.1"/>
</dbReference>
<protein>
    <submittedName>
        <fullName evidence="2">Polysaccharide pyruvyl transferase</fullName>
    </submittedName>
</protein>
<sequence length="387" mass="40986">MSRPVHVALLHAYSARNSGDGLLVELSVALLRGAFGTDTRVSVVAADPASFPDQPDVRPAPVLAAGGAGRLIGAAMAALPVGANPALADLRGLLKQADLIVGVGGGYLRARNSVEALKLEAGHLVQMRAARAARKPAVYLPQSIGPAAGNTMLAGHLTSLLAGFHTVFVRDDRSMALLAANPNTRRAPDLAVLEFGRRAAGLRKHAHVPPAHPGHIALVLRRPPAWSAAQCARYHAQTEALVERLGAFCRITFAVQSTGRGNDDAAYYRERGFDDTRTLKDVLAGDTPDAVVSVRLHGALESILHGVPAYHLSYERKGFGAYADLGVGHWVANAADFDANAVCDTLFAPDALRRFWTQTDTGIARLGRERDRIVAALRAALHHGAAR</sequence>
<keyword evidence="2" id="KW-0808">Transferase</keyword>
<dbReference type="PANTHER" id="PTHR36836:SF1">
    <property type="entry name" value="COLANIC ACID BIOSYNTHESIS PROTEIN WCAK"/>
    <property type="match status" value="1"/>
</dbReference>
<reference evidence="2 3" key="1">
    <citation type="submission" date="2016-08" db="EMBL/GenBank/DDBJ databases">
        <authorList>
            <person name="Seilhamer J.J."/>
        </authorList>
    </citation>
    <scope>NUCLEOTIDE SEQUENCE [LARGE SCALE GENOMIC DNA]</scope>
    <source>
        <strain evidence="2 3">VC14762</strain>
    </source>
</reference>